<organism evidence="1 2">
    <name type="scientific">Vibrio quintilis</name>
    <dbReference type="NCBI Taxonomy" id="1117707"/>
    <lineage>
        <taxon>Bacteria</taxon>
        <taxon>Pseudomonadati</taxon>
        <taxon>Pseudomonadota</taxon>
        <taxon>Gammaproteobacteria</taxon>
        <taxon>Vibrionales</taxon>
        <taxon>Vibrionaceae</taxon>
        <taxon>Vibrio</taxon>
    </lineage>
</organism>
<protein>
    <recommendedName>
        <fullName evidence="3">DUF2931 domain-containing protein</fullName>
    </recommendedName>
</protein>
<keyword evidence="2" id="KW-1185">Reference proteome</keyword>
<proteinExistence type="predicted"/>
<dbReference type="AlphaFoldDB" id="A0A1M7YSG9"/>
<evidence type="ECO:0000313" key="2">
    <source>
        <dbReference type="Proteomes" id="UP000184600"/>
    </source>
</evidence>
<dbReference type="InterPro" id="IPR021326">
    <property type="entry name" value="DUF2931"/>
</dbReference>
<dbReference type="Pfam" id="PF11153">
    <property type="entry name" value="DUF2931"/>
    <property type="match status" value="1"/>
</dbReference>
<name>A0A1M7YSG9_9VIBR</name>
<evidence type="ECO:0000313" key="1">
    <source>
        <dbReference type="EMBL" id="SHO55571.1"/>
    </source>
</evidence>
<dbReference type="STRING" id="1117707.VQ7734_01307"/>
<dbReference type="EMBL" id="FRFG01000015">
    <property type="protein sequence ID" value="SHO55571.1"/>
    <property type="molecule type" value="Genomic_DNA"/>
</dbReference>
<gene>
    <name evidence="1" type="ORF">VQ7734_01307</name>
</gene>
<reference evidence="2" key="1">
    <citation type="submission" date="2016-12" db="EMBL/GenBank/DDBJ databases">
        <authorList>
            <person name="Rodrigo-Torres L."/>
            <person name="Arahal R.D."/>
            <person name="Lucena T."/>
        </authorList>
    </citation>
    <scope>NUCLEOTIDE SEQUENCE [LARGE SCALE GENOMIC DNA]</scope>
</reference>
<dbReference type="Proteomes" id="UP000184600">
    <property type="component" value="Unassembled WGS sequence"/>
</dbReference>
<evidence type="ECO:0008006" key="3">
    <source>
        <dbReference type="Google" id="ProtNLM"/>
    </source>
</evidence>
<accession>A0A1M7YSG9</accession>
<sequence>MGIMNVKYLPVTKIINFGLSCIFTSVSIFGCAYSAPEDMPAWKITIATPSLYYVGITEAYGVNIQEDWTMLTHGYSMLGNRSSLDKARRWLGGQYDGFGIPLHTFVNTSGVQIGGGTNVLPDSIYIYWISYIHQPKFYATRYDIPEKVRQFIQTRRTYIRRDGVKRSCYKTNFVFGLLPDGHAKVWLDGCATYTYITELPPAVISNKDIKGFNAERYADGDKHLKQKATRAGITTPLYPIPWDKVNKVYWDHKADKVDSIEDYLSKSGQ</sequence>
<dbReference type="PROSITE" id="PS51257">
    <property type="entry name" value="PROKAR_LIPOPROTEIN"/>
    <property type="match status" value="1"/>
</dbReference>